<organism evidence="1 2">
    <name type="scientific">Romanomermis culicivorax</name>
    <name type="common">Nematode worm</name>
    <dbReference type="NCBI Taxonomy" id="13658"/>
    <lineage>
        <taxon>Eukaryota</taxon>
        <taxon>Metazoa</taxon>
        <taxon>Ecdysozoa</taxon>
        <taxon>Nematoda</taxon>
        <taxon>Enoplea</taxon>
        <taxon>Dorylaimia</taxon>
        <taxon>Mermithida</taxon>
        <taxon>Mermithoidea</taxon>
        <taxon>Mermithidae</taxon>
        <taxon>Romanomermis</taxon>
    </lineage>
</organism>
<sequence length="12" mass="1677">MLNWRRWILLIY</sequence>
<proteinExistence type="predicted"/>
<accession>A0A915INC4</accession>
<evidence type="ECO:0000313" key="2">
    <source>
        <dbReference type="WBParaSite" id="nRc.2.0.1.t15693-RA"/>
    </source>
</evidence>
<dbReference type="WBParaSite" id="nRc.2.0.1.t15693-RA">
    <property type="protein sequence ID" value="nRc.2.0.1.t15693-RA"/>
    <property type="gene ID" value="nRc.2.0.1.g15693"/>
</dbReference>
<keyword evidence="1" id="KW-1185">Reference proteome</keyword>
<name>A0A915INC4_ROMCU</name>
<reference evidence="2" key="1">
    <citation type="submission" date="2022-11" db="UniProtKB">
        <authorList>
            <consortium name="WormBaseParasite"/>
        </authorList>
    </citation>
    <scope>IDENTIFICATION</scope>
</reference>
<evidence type="ECO:0000313" key="1">
    <source>
        <dbReference type="Proteomes" id="UP000887565"/>
    </source>
</evidence>
<dbReference type="Proteomes" id="UP000887565">
    <property type="component" value="Unplaced"/>
</dbReference>
<protein>
    <submittedName>
        <fullName evidence="2">Uncharacterized protein</fullName>
    </submittedName>
</protein>